<comment type="caution">
    <text evidence="1">The sequence shown here is derived from an EMBL/GenBank/DDBJ whole genome shotgun (WGS) entry which is preliminary data.</text>
</comment>
<reference evidence="1 2" key="1">
    <citation type="journal article" date="2014" name="Genome Announc.">
        <title>Draft Genome Sequences of Two Vibrionaceae Species, Vibrio ponticus C121 and Photobacterium aphoticum C119, Isolated as Coral Reef Microbiota.</title>
        <authorList>
            <person name="Al-saari N."/>
            <person name="Meirelles P.M."/>
            <person name="Mino S."/>
            <person name="Suda W."/>
            <person name="Oshima K."/>
            <person name="Hattori M."/>
            <person name="Ohkuma M."/>
            <person name="Thompson F.L."/>
            <person name="Gomez-Gil B."/>
            <person name="Sawabe T."/>
            <person name="Sawabe T."/>
        </authorList>
    </citation>
    <scope>NUCLEOTIDE SEQUENCE [LARGE SCALE GENOMIC DNA]</scope>
    <source>
        <strain evidence="1 2">JCM 19237</strain>
    </source>
</reference>
<organism evidence="1 2">
    <name type="scientific">Photobacterium aphoticum</name>
    <dbReference type="NCBI Taxonomy" id="754436"/>
    <lineage>
        <taxon>Bacteria</taxon>
        <taxon>Pseudomonadati</taxon>
        <taxon>Pseudomonadota</taxon>
        <taxon>Gammaproteobacteria</taxon>
        <taxon>Vibrionales</taxon>
        <taxon>Vibrionaceae</taxon>
        <taxon>Photobacterium</taxon>
    </lineage>
</organism>
<dbReference type="AlphaFoldDB" id="A0A090QZJ6"/>
<evidence type="ECO:0000313" key="2">
    <source>
        <dbReference type="Proteomes" id="UP000029227"/>
    </source>
</evidence>
<name>A0A090QZJ6_9GAMM</name>
<accession>A0A090QZJ6</accession>
<dbReference type="EMBL" id="BBMN01000018">
    <property type="protein sequence ID" value="GAL07693.1"/>
    <property type="molecule type" value="Genomic_DNA"/>
</dbReference>
<proteinExistence type="predicted"/>
<gene>
    <name evidence="1" type="ORF">JCM19237_931</name>
</gene>
<protein>
    <submittedName>
        <fullName evidence="1">Uncharacterized protein</fullName>
    </submittedName>
</protein>
<sequence length="59" mass="6217">MLVELAMNGVDIDSANFTAVGIIDAVIDPSGWAMMKLPLTTLTWAPAIGVLFSPLRSGQ</sequence>
<evidence type="ECO:0000313" key="1">
    <source>
        <dbReference type="EMBL" id="GAL07693.1"/>
    </source>
</evidence>
<dbReference type="Proteomes" id="UP000029227">
    <property type="component" value="Unassembled WGS sequence"/>
</dbReference>